<feature type="region of interest" description="Disordered" evidence="1">
    <location>
        <begin position="1"/>
        <end position="29"/>
    </location>
</feature>
<dbReference type="Proteomes" id="UP001596180">
    <property type="component" value="Unassembled WGS sequence"/>
</dbReference>
<feature type="non-terminal residue" evidence="2">
    <location>
        <position position="127"/>
    </location>
</feature>
<proteinExistence type="predicted"/>
<evidence type="ECO:0000313" key="3">
    <source>
        <dbReference type="Proteomes" id="UP001596180"/>
    </source>
</evidence>
<keyword evidence="3" id="KW-1185">Reference proteome</keyword>
<feature type="compositionally biased region" description="Low complexity" evidence="1">
    <location>
        <begin position="87"/>
        <end position="111"/>
    </location>
</feature>
<sequence length="127" mass="11959">MPGTGAGAALLLPTGSVEPVDSGISVGRAEPERWTAGAVGVAGGTDGPGGLGRVAASRWMGGPTGVAADAGAEAVRFGFATGTEVKPSGGSAARPAPSADAPGPGRRWMAGGAAGGVGVWGRGRLPG</sequence>
<protein>
    <submittedName>
        <fullName evidence="2">Uncharacterized protein</fullName>
    </submittedName>
</protein>
<gene>
    <name evidence="2" type="ORF">ACFPZI_14065</name>
</gene>
<comment type="caution">
    <text evidence="2">The sequence shown here is derived from an EMBL/GenBank/DDBJ whole genome shotgun (WGS) entry which is preliminary data.</text>
</comment>
<reference evidence="3" key="1">
    <citation type="journal article" date="2019" name="Int. J. Syst. Evol. Microbiol.">
        <title>The Global Catalogue of Microorganisms (GCM) 10K type strain sequencing project: providing services to taxonomists for standard genome sequencing and annotation.</title>
        <authorList>
            <consortium name="The Broad Institute Genomics Platform"/>
            <consortium name="The Broad Institute Genome Sequencing Center for Infectious Disease"/>
            <person name="Wu L."/>
            <person name="Ma J."/>
        </authorList>
    </citation>
    <scope>NUCLEOTIDE SEQUENCE [LARGE SCALE GENOMIC DNA]</scope>
    <source>
        <strain evidence="3">JCM 10411</strain>
    </source>
</reference>
<feature type="region of interest" description="Disordered" evidence="1">
    <location>
        <begin position="84"/>
        <end position="127"/>
    </location>
</feature>
<organism evidence="2 3">
    <name type="scientific">Streptomyces chlorus</name>
    <dbReference type="NCBI Taxonomy" id="887452"/>
    <lineage>
        <taxon>Bacteria</taxon>
        <taxon>Bacillati</taxon>
        <taxon>Actinomycetota</taxon>
        <taxon>Actinomycetes</taxon>
        <taxon>Kitasatosporales</taxon>
        <taxon>Streptomycetaceae</taxon>
        <taxon>Streptomyces</taxon>
    </lineage>
</organism>
<evidence type="ECO:0000256" key="1">
    <source>
        <dbReference type="SAM" id="MobiDB-lite"/>
    </source>
</evidence>
<name>A0ABW1DWC8_9ACTN</name>
<evidence type="ECO:0000313" key="2">
    <source>
        <dbReference type="EMBL" id="MFC5852922.1"/>
    </source>
</evidence>
<feature type="compositionally biased region" description="Gly residues" evidence="1">
    <location>
        <begin position="112"/>
        <end position="127"/>
    </location>
</feature>
<accession>A0ABW1DWC8</accession>
<dbReference type="EMBL" id="JBHSOA010000028">
    <property type="protein sequence ID" value="MFC5852922.1"/>
    <property type="molecule type" value="Genomic_DNA"/>
</dbReference>